<protein>
    <submittedName>
        <fullName evidence="1">Uncharacterized protein</fullName>
    </submittedName>
</protein>
<dbReference type="Proteomes" id="UP000515563">
    <property type="component" value="Chromosome"/>
</dbReference>
<sequence length="160" mass="17970">MDGWSDDPRTELWKAISEVDADNTGWLVDVVTERGWPKLSEVGEEAATAAWLLAQHADMQPDNQRFFHQLMEQAVDAGEASPRFFAYLEDRVRVNSNRPQLFGTQFVDHGNGLAPRPIEDLDGLAVRRAAVGMEPFEEYEATMHEIWQRDGASADPPDGD</sequence>
<dbReference type="AlphaFoldDB" id="A0A7G6WW53"/>
<evidence type="ECO:0000313" key="2">
    <source>
        <dbReference type="Proteomes" id="UP000515563"/>
    </source>
</evidence>
<dbReference type="EMBL" id="CP043661">
    <property type="protein sequence ID" value="QNE18218.1"/>
    <property type="molecule type" value="Genomic_DNA"/>
</dbReference>
<reference evidence="2" key="1">
    <citation type="submission" date="2019-09" db="EMBL/GenBank/DDBJ databases">
        <title>Antimicrobial potential of Antarctic Bacteria.</title>
        <authorList>
            <person name="Benaud N."/>
            <person name="Edwards R.J."/>
            <person name="Ferrari B.C."/>
        </authorList>
    </citation>
    <scope>NUCLEOTIDE SEQUENCE [LARGE SCALE GENOMIC DNA]</scope>
    <source>
        <strain evidence="2">SPB151</strain>
    </source>
</reference>
<gene>
    <name evidence="1" type="ORF">F1D05_10315</name>
</gene>
<reference evidence="1 2" key="2">
    <citation type="journal article" date="2020" name="Microbiol. Resour. Announc.">
        <title>Antarctic desert soil bacteria exhibit high novel natural product potential, evaluated through long-read genome sequencing and comparative genomics.</title>
        <authorList>
            <person name="Benaud N."/>
            <person name="Edwards R.J."/>
            <person name="Amos T.G."/>
            <person name="D'Agostino P.M."/>
            <person name="Gutierrez-Chavez C."/>
            <person name="Montgomery K."/>
            <person name="Nicetic I."/>
            <person name="Ferrari B.C."/>
        </authorList>
    </citation>
    <scope>NUCLEOTIDE SEQUENCE [LARGE SCALE GENOMIC DNA]</scope>
    <source>
        <strain evidence="1 2">SPB151</strain>
    </source>
</reference>
<dbReference type="Pfam" id="PF20329">
    <property type="entry name" value="DUF6624"/>
    <property type="match status" value="1"/>
</dbReference>
<keyword evidence="2" id="KW-1185">Reference proteome</keyword>
<proteinExistence type="predicted"/>
<organism evidence="1 2">
    <name type="scientific">Kribbella qitaiheensis</name>
    <dbReference type="NCBI Taxonomy" id="1544730"/>
    <lineage>
        <taxon>Bacteria</taxon>
        <taxon>Bacillati</taxon>
        <taxon>Actinomycetota</taxon>
        <taxon>Actinomycetes</taxon>
        <taxon>Propionibacteriales</taxon>
        <taxon>Kribbellaceae</taxon>
        <taxon>Kribbella</taxon>
    </lineage>
</organism>
<dbReference type="KEGG" id="kqi:F1D05_10315"/>
<dbReference type="InterPro" id="IPR046732">
    <property type="entry name" value="DUF6624"/>
</dbReference>
<evidence type="ECO:0000313" key="1">
    <source>
        <dbReference type="EMBL" id="QNE18218.1"/>
    </source>
</evidence>
<accession>A0A7G6WW53</accession>
<name>A0A7G6WW53_9ACTN</name>